<keyword evidence="3" id="KW-1003">Cell membrane</keyword>
<organism evidence="8 9">
    <name type="scientific">Deefgea piscis</name>
    <dbReference type="NCBI Taxonomy" id="2739061"/>
    <lineage>
        <taxon>Bacteria</taxon>
        <taxon>Pseudomonadati</taxon>
        <taxon>Pseudomonadota</taxon>
        <taxon>Betaproteobacteria</taxon>
        <taxon>Neisseriales</taxon>
        <taxon>Chitinibacteraceae</taxon>
        <taxon>Deefgea</taxon>
    </lineage>
</organism>
<dbReference type="PANTHER" id="PTHR30106:SF1">
    <property type="entry name" value="UPF0324 MEMBRANE PROTEIN FN0533"/>
    <property type="match status" value="1"/>
</dbReference>
<accession>A0A6M8ST00</accession>
<dbReference type="AlphaFoldDB" id="A0A6M8ST00"/>
<evidence type="ECO:0000256" key="4">
    <source>
        <dbReference type="ARBA" id="ARBA00022692"/>
    </source>
</evidence>
<evidence type="ECO:0000256" key="5">
    <source>
        <dbReference type="ARBA" id="ARBA00022989"/>
    </source>
</evidence>
<name>A0A6M8ST00_9NEIS</name>
<gene>
    <name evidence="8" type="ORF">HQN60_14485</name>
</gene>
<feature type="transmembrane region" description="Helical" evidence="7">
    <location>
        <begin position="183"/>
        <end position="204"/>
    </location>
</feature>
<feature type="transmembrane region" description="Helical" evidence="7">
    <location>
        <begin position="14"/>
        <end position="47"/>
    </location>
</feature>
<feature type="transmembrane region" description="Helical" evidence="7">
    <location>
        <begin position="92"/>
        <end position="113"/>
    </location>
</feature>
<protein>
    <submittedName>
        <fullName evidence="8">YeiH family putative sulfate export transporter</fullName>
    </submittedName>
</protein>
<feature type="transmembrane region" description="Helical" evidence="7">
    <location>
        <begin position="120"/>
        <end position="139"/>
    </location>
</feature>
<evidence type="ECO:0000313" key="8">
    <source>
        <dbReference type="EMBL" id="QKJ67831.1"/>
    </source>
</evidence>
<proteinExistence type="inferred from homology"/>
<evidence type="ECO:0000256" key="1">
    <source>
        <dbReference type="ARBA" id="ARBA00004651"/>
    </source>
</evidence>
<dbReference type="InterPro" id="IPR018383">
    <property type="entry name" value="UPF0324_pro"/>
</dbReference>
<keyword evidence="6 7" id="KW-0472">Membrane</keyword>
<keyword evidence="4 7" id="KW-0812">Transmembrane</keyword>
<dbReference type="GO" id="GO:0005886">
    <property type="term" value="C:plasma membrane"/>
    <property type="evidence" value="ECO:0007669"/>
    <property type="project" value="UniProtKB-SubCell"/>
</dbReference>
<dbReference type="PANTHER" id="PTHR30106">
    <property type="entry name" value="INNER MEMBRANE PROTEIN YEIH-RELATED"/>
    <property type="match status" value="1"/>
</dbReference>
<feature type="transmembrane region" description="Helical" evidence="7">
    <location>
        <begin position="311"/>
        <end position="331"/>
    </location>
</feature>
<dbReference type="KEGG" id="dee:HQN60_14485"/>
<evidence type="ECO:0000256" key="2">
    <source>
        <dbReference type="ARBA" id="ARBA00007977"/>
    </source>
</evidence>
<feature type="transmembrane region" description="Helical" evidence="7">
    <location>
        <begin position="151"/>
        <end position="171"/>
    </location>
</feature>
<comment type="similarity">
    <text evidence="2">Belongs to the UPF0324 family.</text>
</comment>
<dbReference type="RefSeq" id="WP_173534332.1">
    <property type="nucleotide sequence ID" value="NZ_CP054143.1"/>
</dbReference>
<keyword evidence="5 7" id="KW-1133">Transmembrane helix</keyword>
<dbReference type="Proteomes" id="UP000504844">
    <property type="component" value="Chromosome"/>
</dbReference>
<keyword evidence="9" id="KW-1185">Reference proteome</keyword>
<comment type="subcellular location">
    <subcellularLocation>
        <location evidence="1">Cell membrane</location>
        <topology evidence="1">Multi-pass membrane protein</topology>
    </subcellularLocation>
</comment>
<evidence type="ECO:0000256" key="3">
    <source>
        <dbReference type="ARBA" id="ARBA00022475"/>
    </source>
</evidence>
<feature type="transmembrane region" description="Helical" evidence="7">
    <location>
        <begin position="280"/>
        <end position="299"/>
    </location>
</feature>
<evidence type="ECO:0000313" key="9">
    <source>
        <dbReference type="Proteomes" id="UP000504844"/>
    </source>
</evidence>
<evidence type="ECO:0000256" key="7">
    <source>
        <dbReference type="SAM" id="Phobius"/>
    </source>
</evidence>
<dbReference type="Pfam" id="PF03601">
    <property type="entry name" value="Cons_hypoth698"/>
    <property type="match status" value="1"/>
</dbReference>
<evidence type="ECO:0000256" key="6">
    <source>
        <dbReference type="ARBA" id="ARBA00023136"/>
    </source>
</evidence>
<sequence>MTFMNQLKSCAPGLAVVLGLTIISTLVGNAFPLMGGAVVGILLGIIIRSRTTIAPQFSAGIQFSSKQILQWSIVGLGFSLPIADVIKTGMSSLEITFATITAAVLSAIIFGRLLKIPLKLCVLIGTGTAICGGSAIAAITPVVKPDEHDTAFALSTIFLFNIVAVLVFPAIGQMLGMSDTGFGMWAGTAINDTSSVVAAAYSWNDNAGDYATIVKLTRAMLIIPVTLIFAFLFGMTRRKETISEETGSVWKAVPWFILWFLLASLFGSMLPDWMIKTAQFIAPVMITMALVAIGLSTDLGRMRQTGWRPVALGLLVWVSVASTSLVVQHLTGRW</sequence>
<dbReference type="EMBL" id="CP054143">
    <property type="protein sequence ID" value="QKJ67831.1"/>
    <property type="molecule type" value="Genomic_DNA"/>
</dbReference>
<feature type="transmembrane region" description="Helical" evidence="7">
    <location>
        <begin position="248"/>
        <end position="268"/>
    </location>
</feature>
<feature type="transmembrane region" description="Helical" evidence="7">
    <location>
        <begin position="68"/>
        <end position="86"/>
    </location>
</feature>
<feature type="transmembrane region" description="Helical" evidence="7">
    <location>
        <begin position="216"/>
        <end position="236"/>
    </location>
</feature>
<reference evidence="8 9" key="1">
    <citation type="submission" date="2020-05" db="EMBL/GenBank/DDBJ databases">
        <title>Complete genome sequence of Deefgea sp. D17.</title>
        <authorList>
            <person name="Bae J.-W."/>
            <person name="Han J.E."/>
        </authorList>
    </citation>
    <scope>NUCLEOTIDE SEQUENCE [LARGE SCALE GENOMIC DNA]</scope>
    <source>
        <strain evidence="8 9">D17</strain>
    </source>
</reference>